<accession>A0A9X6XWK2</accession>
<sequence length="81" mass="9451">MHQEYETILAKGEELNSIRPKEKNARGRPKQSLVRNLLNRLSTYQNSILAFLLYPAIPFDNNQAERDIRPVNTLSKWQKAL</sequence>
<dbReference type="AlphaFoldDB" id="A0A9X6XWK2"/>
<evidence type="ECO:0000259" key="1">
    <source>
        <dbReference type="Pfam" id="PF03050"/>
    </source>
</evidence>
<proteinExistence type="predicted"/>
<organism evidence="2 3">
    <name type="scientific">Bacillus cereus</name>
    <dbReference type="NCBI Taxonomy" id="1396"/>
    <lineage>
        <taxon>Bacteria</taxon>
        <taxon>Bacillati</taxon>
        <taxon>Bacillota</taxon>
        <taxon>Bacilli</taxon>
        <taxon>Bacillales</taxon>
        <taxon>Bacillaceae</taxon>
        <taxon>Bacillus</taxon>
        <taxon>Bacillus cereus group</taxon>
    </lineage>
</organism>
<gene>
    <name evidence="2" type="ORF">CON36_25280</name>
</gene>
<dbReference type="InterPro" id="IPR004291">
    <property type="entry name" value="Transposase_IS66_central"/>
</dbReference>
<reference evidence="2 3" key="1">
    <citation type="submission" date="2017-09" db="EMBL/GenBank/DDBJ databases">
        <title>Large-scale bioinformatics analysis of Bacillus genomes uncovers conserved roles of natural products in bacterial physiology.</title>
        <authorList>
            <consortium name="Agbiome Team Llc"/>
            <person name="Bleich R.M."/>
            <person name="Grubbs K.J."/>
            <person name="Santa Maria K.C."/>
            <person name="Allen S.E."/>
            <person name="Farag S."/>
            <person name="Shank E.A."/>
            <person name="Bowers A."/>
        </authorList>
    </citation>
    <scope>NUCLEOTIDE SEQUENCE [LARGE SCALE GENOMIC DNA]</scope>
    <source>
        <strain evidence="2 3">AFS092789</strain>
    </source>
</reference>
<dbReference type="EMBL" id="NVMX01000046">
    <property type="protein sequence ID" value="PDZ95883.1"/>
    <property type="molecule type" value="Genomic_DNA"/>
</dbReference>
<comment type="caution">
    <text evidence="2">The sequence shown here is derived from an EMBL/GenBank/DDBJ whole genome shotgun (WGS) entry which is preliminary data.</text>
</comment>
<dbReference type="Pfam" id="PF03050">
    <property type="entry name" value="DDE_Tnp_IS66"/>
    <property type="match status" value="1"/>
</dbReference>
<name>A0A9X6XWK2_BACCE</name>
<dbReference type="Proteomes" id="UP000219922">
    <property type="component" value="Unassembled WGS sequence"/>
</dbReference>
<evidence type="ECO:0000313" key="3">
    <source>
        <dbReference type="Proteomes" id="UP000219922"/>
    </source>
</evidence>
<protein>
    <recommendedName>
        <fullName evidence="1">Transposase IS66 central domain-containing protein</fullName>
    </recommendedName>
</protein>
<feature type="domain" description="Transposase IS66 central" evidence="1">
    <location>
        <begin position="22"/>
        <end position="72"/>
    </location>
</feature>
<evidence type="ECO:0000313" key="2">
    <source>
        <dbReference type="EMBL" id="PDZ95883.1"/>
    </source>
</evidence>